<comment type="subcellular location">
    <subcellularLocation>
        <location evidence="1">Golgi apparatus membrane</location>
        <topology evidence="1">Single-pass type II membrane protein</topology>
    </subcellularLocation>
</comment>
<feature type="transmembrane region" description="Helical" evidence="8">
    <location>
        <begin position="21"/>
        <end position="40"/>
    </location>
</feature>
<dbReference type="InterPro" id="IPR025846">
    <property type="entry name" value="TBL_N"/>
</dbReference>
<evidence type="ECO:0000256" key="1">
    <source>
        <dbReference type="ARBA" id="ARBA00004323"/>
    </source>
</evidence>
<dbReference type="GO" id="GO:1990538">
    <property type="term" value="F:xylan O-acetyltransferase activity"/>
    <property type="evidence" value="ECO:0007669"/>
    <property type="project" value="UniProtKB-ARBA"/>
</dbReference>
<keyword evidence="5 8" id="KW-1133">Transmembrane helix</keyword>
<evidence type="ECO:0000256" key="3">
    <source>
        <dbReference type="ARBA" id="ARBA00022692"/>
    </source>
</evidence>
<feature type="domain" description="Trichome birefringence-like C-terminal" evidence="9">
    <location>
        <begin position="151"/>
        <end position="443"/>
    </location>
</feature>
<keyword evidence="7 8" id="KW-0472">Membrane</keyword>
<dbReference type="InterPro" id="IPR026057">
    <property type="entry name" value="TBL_C"/>
</dbReference>
<keyword evidence="6" id="KW-0333">Golgi apparatus</keyword>
<evidence type="ECO:0000256" key="8">
    <source>
        <dbReference type="SAM" id="Phobius"/>
    </source>
</evidence>
<keyword evidence="3 8" id="KW-0812">Transmembrane</keyword>
<evidence type="ECO:0000259" key="9">
    <source>
        <dbReference type="Pfam" id="PF13839"/>
    </source>
</evidence>
<dbReference type="PANTHER" id="PTHR32285">
    <property type="entry name" value="PROTEIN TRICHOME BIREFRINGENCE-LIKE 9-RELATED"/>
    <property type="match status" value="1"/>
</dbReference>
<keyword evidence="12" id="KW-1185">Reference proteome</keyword>
<evidence type="ECO:0000313" key="11">
    <source>
        <dbReference type="EMBL" id="KAJ0975814.1"/>
    </source>
</evidence>
<dbReference type="GO" id="GO:0000139">
    <property type="term" value="C:Golgi membrane"/>
    <property type="evidence" value="ECO:0007669"/>
    <property type="project" value="UniProtKB-SubCell"/>
</dbReference>
<sequence>MGAVYQQEAHKEYCKHVGKKLILGAIYALLPLALLHSLLFRSIPSQHDDDQDYSIPSSQGLRAFACEPLGVPRRVSLLVLRVACVAKKIEEKGVGLQHCDYSNGDWVASTQGPKYNNTSCKMIRTGQNCLGNGRPDTGYLYWRWQPRECKLNEFDPHLFLKFIEKRHIAFIGDSLARNQLESLLCLLTTVSSPVLKYQYGEDNKFRRWTFDPPYNATISIYWSPFLVKAMDTTQGHNKVYMDSIDKRWASEINTMDMIIFSIGHWFNKPAIFYENGRVLGCHNCGTDNSNHTEVGIFDMMRKVTRAAIDEVSERVYKHREIFVATTTFSPDHFEGAWDKAGACPKVKPYEDGEKEIGYVEREMRRVVVEEVEVAAKVVEEKGRRIRFEILDVMKLASMRPDGHPGHYIHPYVMAKGYKGPFHNDCLHWCLPGPIDAWNEILLELIKRWEHEESLNKGLVRWLD</sequence>
<dbReference type="Proteomes" id="UP001085076">
    <property type="component" value="Miscellaneous, Linkage group lg04"/>
</dbReference>
<name>A0A9D5HGN8_9LILI</name>
<evidence type="ECO:0008006" key="13">
    <source>
        <dbReference type="Google" id="ProtNLM"/>
    </source>
</evidence>
<dbReference type="EMBL" id="JAGGNH010000004">
    <property type="protein sequence ID" value="KAJ0975814.1"/>
    <property type="molecule type" value="Genomic_DNA"/>
</dbReference>
<evidence type="ECO:0000256" key="5">
    <source>
        <dbReference type="ARBA" id="ARBA00022989"/>
    </source>
</evidence>
<dbReference type="PANTHER" id="PTHR32285:SF57">
    <property type="entry name" value="XYLOGLUCAN O-ACETYLTRANSFERASE 1"/>
    <property type="match status" value="1"/>
</dbReference>
<dbReference type="InterPro" id="IPR029962">
    <property type="entry name" value="TBL"/>
</dbReference>
<dbReference type="Pfam" id="PF14416">
    <property type="entry name" value="PMR5N"/>
    <property type="match status" value="1"/>
</dbReference>
<organism evidence="11 12">
    <name type="scientific">Dioscorea zingiberensis</name>
    <dbReference type="NCBI Taxonomy" id="325984"/>
    <lineage>
        <taxon>Eukaryota</taxon>
        <taxon>Viridiplantae</taxon>
        <taxon>Streptophyta</taxon>
        <taxon>Embryophyta</taxon>
        <taxon>Tracheophyta</taxon>
        <taxon>Spermatophyta</taxon>
        <taxon>Magnoliopsida</taxon>
        <taxon>Liliopsida</taxon>
        <taxon>Dioscoreales</taxon>
        <taxon>Dioscoreaceae</taxon>
        <taxon>Dioscorea</taxon>
    </lineage>
</organism>
<evidence type="ECO:0000256" key="6">
    <source>
        <dbReference type="ARBA" id="ARBA00023034"/>
    </source>
</evidence>
<evidence type="ECO:0000256" key="2">
    <source>
        <dbReference type="ARBA" id="ARBA00007727"/>
    </source>
</evidence>
<dbReference type="OrthoDB" id="630188at2759"/>
<dbReference type="AlphaFoldDB" id="A0A9D5HGN8"/>
<evidence type="ECO:0000256" key="4">
    <source>
        <dbReference type="ARBA" id="ARBA00022968"/>
    </source>
</evidence>
<dbReference type="Pfam" id="PF13839">
    <property type="entry name" value="PC-Esterase"/>
    <property type="match status" value="1"/>
</dbReference>
<proteinExistence type="inferred from homology"/>
<gene>
    <name evidence="11" type="ORF">J5N97_017779</name>
</gene>
<reference evidence="11" key="2">
    <citation type="journal article" date="2022" name="Hortic Res">
        <title>The genome of Dioscorea zingiberensis sheds light on the biosynthesis, origin and evolution of the medicinally important diosgenin saponins.</title>
        <authorList>
            <person name="Li Y."/>
            <person name="Tan C."/>
            <person name="Li Z."/>
            <person name="Guo J."/>
            <person name="Li S."/>
            <person name="Chen X."/>
            <person name="Wang C."/>
            <person name="Dai X."/>
            <person name="Yang H."/>
            <person name="Song W."/>
            <person name="Hou L."/>
            <person name="Xu J."/>
            <person name="Tong Z."/>
            <person name="Xu A."/>
            <person name="Yuan X."/>
            <person name="Wang W."/>
            <person name="Yang Q."/>
            <person name="Chen L."/>
            <person name="Sun Z."/>
            <person name="Wang K."/>
            <person name="Pan B."/>
            <person name="Chen J."/>
            <person name="Bao Y."/>
            <person name="Liu F."/>
            <person name="Qi X."/>
            <person name="Gang D.R."/>
            <person name="Wen J."/>
            <person name="Li J."/>
        </authorList>
    </citation>
    <scope>NUCLEOTIDE SEQUENCE</scope>
    <source>
        <strain evidence="11">Dzin_1.0</strain>
    </source>
</reference>
<evidence type="ECO:0000313" key="12">
    <source>
        <dbReference type="Proteomes" id="UP001085076"/>
    </source>
</evidence>
<reference evidence="11" key="1">
    <citation type="submission" date="2021-03" db="EMBL/GenBank/DDBJ databases">
        <authorList>
            <person name="Li Z."/>
            <person name="Yang C."/>
        </authorList>
    </citation>
    <scope>NUCLEOTIDE SEQUENCE</scope>
    <source>
        <strain evidence="11">Dzin_1.0</strain>
        <tissue evidence="11">Leaf</tissue>
    </source>
</reference>
<evidence type="ECO:0000259" key="10">
    <source>
        <dbReference type="Pfam" id="PF14416"/>
    </source>
</evidence>
<keyword evidence="4" id="KW-0735">Signal-anchor</keyword>
<protein>
    <recommendedName>
        <fullName evidence="13">Trichome birefringence-like N-terminal domain-containing protein</fullName>
    </recommendedName>
</protein>
<comment type="similarity">
    <text evidence="2">Belongs to the PC-esterase family. TBL subfamily.</text>
</comment>
<evidence type="ECO:0000256" key="7">
    <source>
        <dbReference type="ARBA" id="ARBA00023136"/>
    </source>
</evidence>
<accession>A0A9D5HGN8</accession>
<comment type="caution">
    <text evidence="11">The sequence shown here is derived from an EMBL/GenBank/DDBJ whole genome shotgun (WGS) entry which is preliminary data.</text>
</comment>
<feature type="domain" description="Trichome birefringence-like N-terminal" evidence="10">
    <location>
        <begin position="98"/>
        <end position="150"/>
    </location>
</feature>